<feature type="compositionally biased region" description="Basic and acidic residues" evidence="1">
    <location>
        <begin position="7"/>
        <end position="16"/>
    </location>
</feature>
<dbReference type="eggNOG" id="arCOG06088">
    <property type="taxonomic scope" value="Archaea"/>
</dbReference>
<feature type="region of interest" description="Disordered" evidence="1">
    <location>
        <begin position="1"/>
        <end position="59"/>
    </location>
</feature>
<comment type="caution">
    <text evidence="2">The sequence shown here is derived from an EMBL/GenBank/DDBJ whole genome shotgun (WGS) entry which is preliminary data.</text>
</comment>
<reference evidence="2 3" key="1">
    <citation type="journal article" date="2014" name="PLoS Genet.">
        <title>Phylogenetically driven sequencing of extremely halophilic archaea reveals strategies for static and dynamic osmo-response.</title>
        <authorList>
            <person name="Becker E.A."/>
            <person name="Seitzer P.M."/>
            <person name="Tritt A."/>
            <person name="Larsen D."/>
            <person name="Krusor M."/>
            <person name="Yao A.I."/>
            <person name="Wu D."/>
            <person name="Madern D."/>
            <person name="Eisen J.A."/>
            <person name="Darling A.E."/>
            <person name="Facciotti M.T."/>
        </authorList>
    </citation>
    <scope>NUCLEOTIDE SEQUENCE [LARGE SCALE GENOMIC DNA]</scope>
    <source>
        <strain evidence="2 3">DSM 10524</strain>
    </source>
</reference>
<evidence type="ECO:0000313" key="2">
    <source>
        <dbReference type="EMBL" id="ELY59837.1"/>
    </source>
</evidence>
<keyword evidence="3" id="KW-1185">Reference proteome</keyword>
<dbReference type="RefSeq" id="WP_005554437.1">
    <property type="nucleotide sequence ID" value="NZ_AOIB01000014.1"/>
</dbReference>
<dbReference type="Proteomes" id="UP000011688">
    <property type="component" value="Unassembled WGS sequence"/>
</dbReference>
<dbReference type="AlphaFoldDB" id="L9XDY5"/>
<gene>
    <name evidence="2" type="ORF">C491_05696</name>
</gene>
<evidence type="ECO:0000256" key="1">
    <source>
        <dbReference type="SAM" id="MobiDB-lite"/>
    </source>
</evidence>
<dbReference type="OrthoDB" id="377885at2157"/>
<dbReference type="EMBL" id="AOIB01000014">
    <property type="protein sequence ID" value="ELY59837.1"/>
    <property type="molecule type" value="Genomic_DNA"/>
</dbReference>
<accession>L9XDY5</accession>
<proteinExistence type="predicted"/>
<evidence type="ECO:0000313" key="3">
    <source>
        <dbReference type="Proteomes" id="UP000011688"/>
    </source>
</evidence>
<name>L9XDY5_9EURY</name>
<organism evidence="2 3">
    <name type="scientific">Natronococcus amylolyticus DSM 10524</name>
    <dbReference type="NCBI Taxonomy" id="1227497"/>
    <lineage>
        <taxon>Archaea</taxon>
        <taxon>Methanobacteriati</taxon>
        <taxon>Methanobacteriota</taxon>
        <taxon>Stenosarchaea group</taxon>
        <taxon>Halobacteria</taxon>
        <taxon>Halobacteriales</taxon>
        <taxon>Natrialbaceae</taxon>
        <taxon>Natronococcus</taxon>
    </lineage>
</organism>
<sequence length="109" mass="12141">MSADGRAGTESRRVGEPDSGTSARFRRSAADATDPSLSRGRTEDASEPPTGSRNLGGRCPRCRDRLESRLKVRYDDELSARLLLEGYCRSCTYYVEGRMVTFAMDEVRL</sequence>
<protein>
    <submittedName>
        <fullName evidence="2">Uncharacterized protein</fullName>
    </submittedName>
</protein>